<comment type="catalytic activity">
    <reaction evidence="7">
        <text>pseudouridine(1915) in 23S rRNA + S-adenosyl-L-methionine = N(3)-methylpseudouridine(1915) in 23S rRNA + S-adenosyl-L-homocysteine + H(+)</text>
        <dbReference type="Rhea" id="RHEA:42752"/>
        <dbReference type="Rhea" id="RHEA-COMP:10221"/>
        <dbReference type="Rhea" id="RHEA-COMP:10222"/>
        <dbReference type="ChEBI" id="CHEBI:15378"/>
        <dbReference type="ChEBI" id="CHEBI:57856"/>
        <dbReference type="ChEBI" id="CHEBI:59789"/>
        <dbReference type="ChEBI" id="CHEBI:65314"/>
        <dbReference type="ChEBI" id="CHEBI:74486"/>
        <dbReference type="EC" id="2.1.1.177"/>
    </reaction>
</comment>
<evidence type="ECO:0000256" key="2">
    <source>
        <dbReference type="ARBA" id="ARBA00022552"/>
    </source>
</evidence>
<dbReference type="GO" id="GO:0005737">
    <property type="term" value="C:cytoplasm"/>
    <property type="evidence" value="ECO:0007669"/>
    <property type="project" value="UniProtKB-SubCell"/>
</dbReference>
<keyword evidence="4 7" id="KW-0808">Transferase</keyword>
<organism evidence="8 9">
    <name type="scientific">Ruminococcus bromii</name>
    <dbReference type="NCBI Taxonomy" id="40518"/>
    <lineage>
        <taxon>Bacteria</taxon>
        <taxon>Bacillati</taxon>
        <taxon>Bacillota</taxon>
        <taxon>Clostridia</taxon>
        <taxon>Eubacteriales</taxon>
        <taxon>Oscillospiraceae</taxon>
        <taxon>Ruminococcus</taxon>
    </lineage>
</organism>
<dbReference type="InterPro" id="IPR029026">
    <property type="entry name" value="tRNA_m1G_MTases_N"/>
</dbReference>
<protein>
    <recommendedName>
        <fullName evidence="7">Ribosomal RNA large subunit methyltransferase H</fullName>
        <ecNumber evidence="7">2.1.1.177</ecNumber>
    </recommendedName>
    <alternativeName>
        <fullName evidence="7">23S rRNA (pseudouridine1915-N3)-methyltransferase</fullName>
    </alternativeName>
    <alternativeName>
        <fullName evidence="7">23S rRNA m3Psi1915 methyltransferase</fullName>
    </alternativeName>
    <alternativeName>
        <fullName evidence="7">rRNA (pseudouridine-N3-)-methyltransferase RlmH</fullName>
    </alternativeName>
</protein>
<dbReference type="AlphaFoldDB" id="A0A2N0UXS6"/>
<dbReference type="GO" id="GO:0070038">
    <property type="term" value="F:rRNA (pseudouridine-N3-)-methyltransferase activity"/>
    <property type="evidence" value="ECO:0007669"/>
    <property type="project" value="UniProtKB-UniRule"/>
</dbReference>
<comment type="caution">
    <text evidence="8">The sequence shown here is derived from an EMBL/GenBank/DDBJ whole genome shotgun (WGS) entry which is preliminary data.</text>
</comment>
<keyword evidence="9" id="KW-1185">Reference proteome</keyword>
<dbReference type="InterPro" id="IPR003742">
    <property type="entry name" value="RlmH-like"/>
</dbReference>
<dbReference type="Pfam" id="PF02590">
    <property type="entry name" value="SPOUT_MTase"/>
    <property type="match status" value="1"/>
</dbReference>
<dbReference type="Gene3D" id="3.40.1280.10">
    <property type="match status" value="1"/>
</dbReference>
<comment type="subcellular location">
    <subcellularLocation>
        <location evidence="7">Cytoplasm</location>
    </subcellularLocation>
</comment>
<keyword evidence="3 7" id="KW-0489">Methyltransferase</keyword>
<evidence type="ECO:0000256" key="1">
    <source>
        <dbReference type="ARBA" id="ARBA00022490"/>
    </source>
</evidence>
<evidence type="ECO:0000256" key="7">
    <source>
        <dbReference type="HAMAP-Rule" id="MF_00658"/>
    </source>
</evidence>
<gene>
    <name evidence="7 8" type="primary">rlmH</name>
    <name evidence="8" type="ORF">RBATCC27255_00715</name>
</gene>
<reference evidence="8" key="1">
    <citation type="journal article" date="2018" name="Environ. Microbiol.">
        <title>Sporulation capability and amylosome conservation among diverse human colonic and rumen isolates of the keystone starch-degrader Ruminococcus bromii.</title>
        <authorList>
            <person name="Mukhopadhya I."/>
            <person name="Morais S."/>
            <person name="Laverde-Gomez J."/>
            <person name="Sheridan P.O."/>
            <person name="Walker A.W."/>
            <person name="Kelly W."/>
            <person name="Klieve A.V."/>
            <person name="Ouwerkerk D."/>
            <person name="Duncan S.H."/>
            <person name="Louis P."/>
            <person name="Koropatkin N."/>
            <person name="Cockburn D."/>
            <person name="Kibler R."/>
            <person name="Cooper P.J."/>
            <person name="Sandoval C."/>
            <person name="Crost E."/>
            <person name="Juge N."/>
            <person name="Bayer E.A."/>
            <person name="Flint H.J."/>
        </authorList>
    </citation>
    <scope>NUCLEOTIDE SEQUENCE [LARGE SCALE GENOMIC DNA]</scope>
    <source>
        <strain evidence="8">ATCC 27255</strain>
    </source>
</reference>
<evidence type="ECO:0000256" key="3">
    <source>
        <dbReference type="ARBA" id="ARBA00022603"/>
    </source>
</evidence>
<keyword evidence="5 7" id="KW-0949">S-adenosyl-L-methionine</keyword>
<feature type="binding site" evidence="7">
    <location>
        <position position="110"/>
    </location>
    <ligand>
        <name>S-adenosyl-L-methionine</name>
        <dbReference type="ChEBI" id="CHEBI:59789"/>
    </ligand>
</feature>
<dbReference type="Proteomes" id="UP000233425">
    <property type="component" value="Unassembled WGS sequence"/>
</dbReference>
<dbReference type="PANTHER" id="PTHR33603">
    <property type="entry name" value="METHYLTRANSFERASE"/>
    <property type="match status" value="1"/>
</dbReference>
<feature type="binding site" evidence="7">
    <location>
        <begin position="129"/>
        <end position="134"/>
    </location>
    <ligand>
        <name>S-adenosyl-L-methionine</name>
        <dbReference type="ChEBI" id="CHEBI:59789"/>
    </ligand>
</feature>
<evidence type="ECO:0000256" key="4">
    <source>
        <dbReference type="ARBA" id="ARBA00022679"/>
    </source>
</evidence>
<sequence>MIKINIICIGKIKEKYFTDAIAEYAKRLTAFCKFNIIELSEERIKNNIPNRSQIDEVIFSEGKRIMQKISPSDYVVAMCIEGKPMSSEELSTLIDNASVSGKSTVDFIIGGSYGLDESVKKRADVRLSMSRMTFPHQMARMILSEQIYRAFEISSNGKYHK</sequence>
<evidence type="ECO:0000256" key="5">
    <source>
        <dbReference type="ARBA" id="ARBA00022691"/>
    </source>
</evidence>
<dbReference type="HAMAP" id="MF_00658">
    <property type="entry name" value="23SrRNA_methyltr_H"/>
    <property type="match status" value="1"/>
</dbReference>
<keyword evidence="2 7" id="KW-0698">rRNA processing</keyword>
<evidence type="ECO:0000313" key="9">
    <source>
        <dbReference type="Proteomes" id="UP000233425"/>
    </source>
</evidence>
<evidence type="ECO:0000313" key="8">
    <source>
        <dbReference type="EMBL" id="PKD31800.1"/>
    </source>
</evidence>
<dbReference type="NCBIfam" id="NF000985">
    <property type="entry name" value="PRK00103.1-3"/>
    <property type="match status" value="1"/>
</dbReference>
<comment type="subunit">
    <text evidence="7">Homodimer.</text>
</comment>
<dbReference type="PANTHER" id="PTHR33603:SF1">
    <property type="entry name" value="RIBOSOMAL RNA LARGE SUBUNIT METHYLTRANSFERASE H"/>
    <property type="match status" value="1"/>
</dbReference>
<dbReference type="EC" id="2.1.1.177" evidence="7"/>
<comment type="function">
    <text evidence="7">Specifically methylates the pseudouridine at position 1915 (m3Psi1915) in 23S rRNA.</text>
</comment>
<accession>A0A2N0UXS6</accession>
<dbReference type="InterPro" id="IPR029028">
    <property type="entry name" value="Alpha/beta_knot_MTases"/>
</dbReference>
<dbReference type="EMBL" id="NNSR01000038">
    <property type="protein sequence ID" value="PKD31800.1"/>
    <property type="molecule type" value="Genomic_DNA"/>
</dbReference>
<dbReference type="PIRSF" id="PIRSF004505">
    <property type="entry name" value="MT_bac"/>
    <property type="match status" value="1"/>
</dbReference>
<dbReference type="CDD" id="cd18081">
    <property type="entry name" value="RlmH-like"/>
    <property type="match status" value="1"/>
</dbReference>
<dbReference type="SUPFAM" id="SSF75217">
    <property type="entry name" value="alpha/beta knot"/>
    <property type="match status" value="1"/>
</dbReference>
<comment type="similarity">
    <text evidence="6 7">Belongs to the RNA methyltransferase RlmH family.</text>
</comment>
<keyword evidence="1 7" id="KW-0963">Cytoplasm</keyword>
<dbReference type="NCBIfam" id="TIGR00246">
    <property type="entry name" value="tRNA_RlmH_YbeA"/>
    <property type="match status" value="1"/>
</dbReference>
<name>A0A2N0UXS6_9FIRM</name>
<proteinExistence type="inferred from homology"/>
<dbReference type="RefSeq" id="WP_101028788.1">
    <property type="nucleotide sequence ID" value="NZ_CABMMZ010000038.1"/>
</dbReference>
<evidence type="ECO:0000256" key="6">
    <source>
        <dbReference type="ARBA" id="ARBA00038303"/>
    </source>
</evidence>
<comment type="caution">
    <text evidence="7">Lacks conserved residue(s) required for the propagation of feature annotation.</text>
</comment>